<feature type="transmembrane region" description="Helical" evidence="1">
    <location>
        <begin position="31"/>
        <end position="52"/>
    </location>
</feature>
<keyword evidence="1" id="KW-0472">Membrane</keyword>
<keyword evidence="3" id="KW-1185">Reference proteome</keyword>
<organism evidence="2 3">
    <name type="scientific">Mesorhabditis spiculigera</name>
    <dbReference type="NCBI Taxonomy" id="96644"/>
    <lineage>
        <taxon>Eukaryota</taxon>
        <taxon>Metazoa</taxon>
        <taxon>Ecdysozoa</taxon>
        <taxon>Nematoda</taxon>
        <taxon>Chromadorea</taxon>
        <taxon>Rhabditida</taxon>
        <taxon>Rhabditina</taxon>
        <taxon>Rhabditomorpha</taxon>
        <taxon>Rhabditoidea</taxon>
        <taxon>Rhabditidae</taxon>
        <taxon>Mesorhabditinae</taxon>
        <taxon>Mesorhabditis</taxon>
    </lineage>
</organism>
<dbReference type="Proteomes" id="UP001177023">
    <property type="component" value="Unassembled WGS sequence"/>
</dbReference>
<dbReference type="PANTHER" id="PTHR46709:SF15">
    <property type="entry name" value="G_PROTEIN_RECEP_F1_2 DOMAIN-CONTAINING PROTEIN"/>
    <property type="match status" value="1"/>
</dbReference>
<evidence type="ECO:0000313" key="3">
    <source>
        <dbReference type="Proteomes" id="UP001177023"/>
    </source>
</evidence>
<name>A0AA36CVN0_9BILA</name>
<dbReference type="AlphaFoldDB" id="A0AA36CVN0"/>
<feature type="non-terminal residue" evidence="2">
    <location>
        <position position="305"/>
    </location>
</feature>
<comment type="caution">
    <text evidence="2">The sequence shown here is derived from an EMBL/GenBank/DDBJ whole genome shotgun (WGS) entry which is preliminary data.</text>
</comment>
<evidence type="ECO:0008006" key="4">
    <source>
        <dbReference type="Google" id="ProtNLM"/>
    </source>
</evidence>
<feature type="transmembrane region" description="Helical" evidence="1">
    <location>
        <begin position="182"/>
        <end position="204"/>
    </location>
</feature>
<keyword evidence="1" id="KW-0812">Transmembrane</keyword>
<dbReference type="PANTHER" id="PTHR46709">
    <property type="entry name" value="PROTEIN CBG23488-RELATED"/>
    <property type="match status" value="1"/>
</dbReference>
<dbReference type="SUPFAM" id="SSF81321">
    <property type="entry name" value="Family A G protein-coupled receptor-like"/>
    <property type="match status" value="1"/>
</dbReference>
<evidence type="ECO:0000313" key="2">
    <source>
        <dbReference type="EMBL" id="CAJ0575031.1"/>
    </source>
</evidence>
<protein>
    <recommendedName>
        <fullName evidence="4">G-protein coupled receptors family 1 profile domain-containing protein</fullName>
    </recommendedName>
</protein>
<dbReference type="Gene3D" id="1.20.1070.10">
    <property type="entry name" value="Rhodopsin 7-helix transmembrane proteins"/>
    <property type="match status" value="1"/>
</dbReference>
<sequence>MCLLFVHLFGLLRISQVFEIRWLYDIIMDSYALSCIASRFVQVAIPYVLIAVTYHRVEICLIIFGITLLLRGLQFKAIMVGEMPNCTQYFYSKGLMATEFGLSTEFYYTDVVQQFINLFVSFLVLCLLNLLIVRKLKKSHRRARRQSASVSHTLELTCKFPKSQSIRRLDDQARREQKRVRFAIRTTVVIISSYLACNSINFFLYCFERFWQDVLYDENGQFHAGYVFISDVGTNLVVLASTIRIFIYYKYNPEIRKQIRSTIPLLTYMLTKKGRRKPNMKEPVVVMSVDCPETEPLQSIQFIDS</sequence>
<keyword evidence="1" id="KW-1133">Transmembrane helix</keyword>
<dbReference type="EMBL" id="CATQJA010002635">
    <property type="protein sequence ID" value="CAJ0575031.1"/>
    <property type="molecule type" value="Genomic_DNA"/>
</dbReference>
<feature type="transmembrane region" description="Helical" evidence="1">
    <location>
        <begin position="224"/>
        <end position="247"/>
    </location>
</feature>
<feature type="transmembrane region" description="Helical" evidence="1">
    <location>
        <begin position="115"/>
        <end position="133"/>
    </location>
</feature>
<gene>
    <name evidence="2" type="ORF">MSPICULIGERA_LOCUS13350</name>
</gene>
<accession>A0AA36CVN0</accession>
<reference evidence="2" key="1">
    <citation type="submission" date="2023-06" db="EMBL/GenBank/DDBJ databases">
        <authorList>
            <person name="Delattre M."/>
        </authorList>
    </citation>
    <scope>NUCLEOTIDE SEQUENCE</scope>
    <source>
        <strain evidence="2">AF72</strain>
    </source>
</reference>
<feature type="transmembrane region" description="Helical" evidence="1">
    <location>
        <begin position="59"/>
        <end position="79"/>
    </location>
</feature>
<evidence type="ECO:0000256" key="1">
    <source>
        <dbReference type="SAM" id="Phobius"/>
    </source>
</evidence>
<proteinExistence type="predicted"/>